<dbReference type="InterPro" id="IPR005311">
    <property type="entry name" value="PBP_dimer"/>
</dbReference>
<dbReference type="Pfam" id="PF00905">
    <property type="entry name" value="Transpeptidase"/>
    <property type="match status" value="1"/>
</dbReference>
<evidence type="ECO:0000256" key="7">
    <source>
        <dbReference type="ARBA" id="ARBA00023136"/>
    </source>
</evidence>
<dbReference type="GO" id="GO:0008658">
    <property type="term" value="F:penicillin binding"/>
    <property type="evidence" value="ECO:0007669"/>
    <property type="project" value="InterPro"/>
</dbReference>
<keyword evidence="10" id="KW-1133">Transmembrane helix</keyword>
<dbReference type="Gene3D" id="3.90.1310.10">
    <property type="entry name" value="Penicillin-binding protein 2a (Domain 2)"/>
    <property type="match status" value="1"/>
</dbReference>
<comment type="catalytic activity">
    <reaction evidence="9">
        <text>a beta-lactam + H2O = a substituted beta-amino acid</text>
        <dbReference type="Rhea" id="RHEA:20401"/>
        <dbReference type="ChEBI" id="CHEBI:15377"/>
        <dbReference type="ChEBI" id="CHEBI:35627"/>
        <dbReference type="ChEBI" id="CHEBI:140347"/>
        <dbReference type="EC" id="3.5.2.6"/>
    </reaction>
</comment>
<dbReference type="EC" id="3.5.2.6" evidence="4 9"/>
<dbReference type="GO" id="GO:0017001">
    <property type="term" value="P:antibiotic catabolic process"/>
    <property type="evidence" value="ECO:0007669"/>
    <property type="project" value="InterPro"/>
</dbReference>
<sequence length="691" mass="76381">MNNSRRTPKNRKTRRWIWIAVGTIMAVILAVGGWIVYTNWQEEQRAIQRQEDVEAAVDSYLTAKTAADFDTFVSTLSAQSVSEFDYTDEELAERYETIFQGIGANDLAIMDQELLLNEETDQYTLTYTLRMDTVLGRLDDLRYETVIQETEDDITLQWGPSLILPGMEEGDSVRVSFTEPDRGSIYDRHGNLLAGEGDAYQAGLYPASLGEGDQRATNLDTISETFGVSIDQLENLLNQAWVTDESLVPFTVVEEGETPEVTGVRYQRTSERVYPLNEAAAHLIGYIGEVTAEDIQEDPTLASGQIVGKAGLEAVFDSQLRGHTGGQISIVDNSDEVKEVVIENERQNGQSVRLTIDSDVQRELFDSFDNEPGAGAVMHPQTGELLAMVSAPSYSPQSFTRGISAEEYSGYMDDENTPFVNRYTSRYAPGSTFKILSSLILLDDGGIDPDETNRIEGLQWSPDLPGFGDHSITRVSESVSDVDLATALIYSDNIYFAMEALEMGEEAFTEALNQLPFGDNLDLPFDMTPAQFANDDTIDSETLLADTAYGQGQVLMNLIHQLVFYSPVVNDGRLTYPTVLLNEHRENGNQLFTEESASIVRNDLIESVTHANGTARGLQNVSHTVGAKTGTAEIAGEEGNDTNGFLYVFDADDQSYSFVGFLEGQRSGDVIERFDTFLDNLKPSISDYAVN</sequence>
<dbReference type="PANTHER" id="PTHR30627:SF25">
    <property type="entry name" value="PENICILLIN-BINDING PROTEIN 3"/>
    <property type="match status" value="1"/>
</dbReference>
<keyword evidence="10" id="KW-0812">Transmembrane</keyword>
<evidence type="ECO:0000259" key="12">
    <source>
        <dbReference type="Pfam" id="PF03717"/>
    </source>
</evidence>
<evidence type="ECO:0000259" key="13">
    <source>
        <dbReference type="Pfam" id="PF05223"/>
    </source>
</evidence>
<comment type="similarity">
    <text evidence="2">Belongs to the transpeptidase family.</text>
</comment>
<dbReference type="InterPro" id="IPR012338">
    <property type="entry name" value="Beta-lactam/transpept-like"/>
</dbReference>
<name>A0A1H7FCC9_9LACT</name>
<dbReference type="Gene3D" id="3.10.450.100">
    <property type="entry name" value="NTF2-like, domain 1"/>
    <property type="match status" value="1"/>
</dbReference>
<comment type="similarity">
    <text evidence="3 9">Belongs to the class-D beta-lactamase family.</text>
</comment>
<dbReference type="InterPro" id="IPR036138">
    <property type="entry name" value="PBP_dimer_sf"/>
</dbReference>
<dbReference type="SUPFAM" id="SSF54427">
    <property type="entry name" value="NTF2-like"/>
    <property type="match status" value="1"/>
</dbReference>
<evidence type="ECO:0000256" key="6">
    <source>
        <dbReference type="ARBA" id="ARBA00022801"/>
    </source>
</evidence>
<dbReference type="GO" id="GO:0008800">
    <property type="term" value="F:beta-lactamase activity"/>
    <property type="evidence" value="ECO:0007669"/>
    <property type="project" value="UniProtKB-UniRule"/>
</dbReference>
<dbReference type="SUPFAM" id="SSF56601">
    <property type="entry name" value="beta-lactamase/transpeptidase-like"/>
    <property type="match status" value="1"/>
</dbReference>
<dbReference type="SUPFAM" id="SSF56519">
    <property type="entry name" value="Penicillin binding protein dimerisation domain"/>
    <property type="match status" value="1"/>
</dbReference>
<evidence type="ECO:0000256" key="10">
    <source>
        <dbReference type="SAM" id="Phobius"/>
    </source>
</evidence>
<evidence type="ECO:0000313" key="14">
    <source>
        <dbReference type="EMBL" id="SEK21710.1"/>
    </source>
</evidence>
<keyword evidence="5" id="KW-0732">Signal</keyword>
<evidence type="ECO:0000256" key="9">
    <source>
        <dbReference type="RuleBase" id="RU361140"/>
    </source>
</evidence>
<evidence type="ECO:0000256" key="3">
    <source>
        <dbReference type="ARBA" id="ARBA00007898"/>
    </source>
</evidence>
<evidence type="ECO:0000256" key="2">
    <source>
        <dbReference type="ARBA" id="ARBA00007171"/>
    </source>
</evidence>
<proteinExistence type="inferred from homology"/>
<dbReference type="PROSITE" id="PS00337">
    <property type="entry name" value="BETA_LACTAMASE_D"/>
    <property type="match status" value="1"/>
</dbReference>
<feature type="domain" description="NTF2-like N-terminal transpeptidase" evidence="13">
    <location>
        <begin position="54"/>
        <end position="171"/>
    </location>
</feature>
<dbReference type="InterPro" id="IPR007887">
    <property type="entry name" value="MecA_N"/>
</dbReference>
<keyword evidence="6 9" id="KW-0378">Hydrolase</keyword>
<dbReference type="Gene3D" id="3.40.710.10">
    <property type="entry name" value="DD-peptidase/beta-lactamase superfamily"/>
    <property type="match status" value="1"/>
</dbReference>
<dbReference type="STRING" id="426702.SAMN04488099_101213"/>
<dbReference type="RefSeq" id="WP_091478386.1">
    <property type="nucleotide sequence ID" value="NZ_BJYC01000001.1"/>
</dbReference>
<evidence type="ECO:0000256" key="8">
    <source>
        <dbReference type="ARBA" id="ARBA00023251"/>
    </source>
</evidence>
<dbReference type="GO" id="GO:0005886">
    <property type="term" value="C:plasma membrane"/>
    <property type="evidence" value="ECO:0007669"/>
    <property type="project" value="UniProtKB-SubCell"/>
</dbReference>
<dbReference type="InterPro" id="IPR002137">
    <property type="entry name" value="Beta-lactam_class-D_AS"/>
</dbReference>
<dbReference type="OrthoDB" id="9766847at2"/>
<accession>A0A1H7FCC9</accession>
<dbReference type="PANTHER" id="PTHR30627">
    <property type="entry name" value="PEPTIDOGLYCAN D,D-TRANSPEPTIDASE"/>
    <property type="match status" value="1"/>
</dbReference>
<dbReference type="AlphaFoldDB" id="A0A1H7FCC9"/>
<evidence type="ECO:0000256" key="4">
    <source>
        <dbReference type="ARBA" id="ARBA00012865"/>
    </source>
</evidence>
<evidence type="ECO:0000259" key="11">
    <source>
        <dbReference type="Pfam" id="PF00905"/>
    </source>
</evidence>
<dbReference type="InterPro" id="IPR050515">
    <property type="entry name" value="Beta-lactam/transpept"/>
</dbReference>
<dbReference type="Pfam" id="PF05223">
    <property type="entry name" value="MecA_N"/>
    <property type="match status" value="1"/>
</dbReference>
<protein>
    <recommendedName>
        <fullName evidence="4 9">Beta-lactamase</fullName>
        <ecNumber evidence="4 9">3.5.2.6</ecNumber>
    </recommendedName>
</protein>
<evidence type="ECO:0000256" key="1">
    <source>
        <dbReference type="ARBA" id="ARBA00004162"/>
    </source>
</evidence>
<keyword evidence="7 10" id="KW-0472">Membrane</keyword>
<keyword evidence="8 9" id="KW-0046">Antibiotic resistance</keyword>
<dbReference type="GO" id="GO:0071555">
    <property type="term" value="P:cell wall organization"/>
    <property type="evidence" value="ECO:0007669"/>
    <property type="project" value="TreeGrafter"/>
</dbReference>
<dbReference type="InterPro" id="IPR001460">
    <property type="entry name" value="PCN-bd_Tpept"/>
</dbReference>
<dbReference type="GO" id="GO:0046677">
    <property type="term" value="P:response to antibiotic"/>
    <property type="evidence" value="ECO:0007669"/>
    <property type="project" value="UniProtKB-UniRule"/>
</dbReference>
<feature type="transmembrane region" description="Helical" evidence="10">
    <location>
        <begin position="16"/>
        <end position="37"/>
    </location>
</feature>
<dbReference type="GO" id="GO:0071972">
    <property type="term" value="F:peptidoglycan L,D-transpeptidase activity"/>
    <property type="evidence" value="ECO:0007669"/>
    <property type="project" value="TreeGrafter"/>
</dbReference>
<reference evidence="15" key="1">
    <citation type="submission" date="2016-10" db="EMBL/GenBank/DDBJ databases">
        <authorList>
            <person name="Varghese N."/>
            <person name="Submissions S."/>
        </authorList>
    </citation>
    <scope>NUCLEOTIDE SEQUENCE [LARGE SCALE GENOMIC DNA]</scope>
    <source>
        <strain evidence="15">DSM 19183</strain>
    </source>
</reference>
<organism evidence="14 15">
    <name type="scientific">Alkalibacterium pelagium</name>
    <dbReference type="NCBI Taxonomy" id="426702"/>
    <lineage>
        <taxon>Bacteria</taxon>
        <taxon>Bacillati</taxon>
        <taxon>Bacillota</taxon>
        <taxon>Bacilli</taxon>
        <taxon>Lactobacillales</taxon>
        <taxon>Carnobacteriaceae</taxon>
        <taxon>Alkalibacterium</taxon>
    </lineage>
</organism>
<comment type="subcellular location">
    <subcellularLocation>
        <location evidence="1">Cell membrane</location>
        <topology evidence="1">Single-pass membrane protein</topology>
    </subcellularLocation>
</comment>
<dbReference type="Gene3D" id="3.30.1390.30">
    <property type="entry name" value="Penicillin-binding protein 2a, domain 3"/>
    <property type="match status" value="1"/>
</dbReference>
<evidence type="ECO:0000256" key="5">
    <source>
        <dbReference type="ARBA" id="ARBA00022729"/>
    </source>
</evidence>
<feature type="domain" description="Penicillin-binding protein transpeptidase" evidence="11">
    <location>
        <begin position="374"/>
        <end position="664"/>
    </location>
</feature>
<dbReference type="EMBL" id="FNZU01000001">
    <property type="protein sequence ID" value="SEK21710.1"/>
    <property type="molecule type" value="Genomic_DNA"/>
</dbReference>
<feature type="domain" description="Penicillin-binding protein dimerisation" evidence="12">
    <location>
        <begin position="179"/>
        <end position="339"/>
    </location>
</feature>
<dbReference type="InterPro" id="IPR032710">
    <property type="entry name" value="NTF2-like_dom_sf"/>
</dbReference>
<dbReference type="Proteomes" id="UP000199081">
    <property type="component" value="Unassembled WGS sequence"/>
</dbReference>
<keyword evidence="15" id="KW-1185">Reference proteome</keyword>
<dbReference type="Pfam" id="PF03717">
    <property type="entry name" value="PBP_dimer"/>
    <property type="match status" value="1"/>
</dbReference>
<gene>
    <name evidence="14" type="ORF">SAMN04488099_101213</name>
</gene>
<evidence type="ECO:0000313" key="15">
    <source>
        <dbReference type="Proteomes" id="UP000199081"/>
    </source>
</evidence>